<keyword evidence="2" id="KW-1185">Reference proteome</keyword>
<dbReference type="AlphaFoldDB" id="A0A6P2D977"/>
<accession>A0A6P2D977</accession>
<evidence type="ECO:0000313" key="1">
    <source>
        <dbReference type="EMBL" id="VTR97729.1"/>
    </source>
</evidence>
<reference evidence="1 2" key="1">
    <citation type="submission" date="2019-05" db="EMBL/GenBank/DDBJ databases">
        <authorList>
            <consortium name="Science for Life Laboratories"/>
        </authorList>
    </citation>
    <scope>NUCLEOTIDE SEQUENCE [LARGE SCALE GENOMIC DNA]</scope>
    <source>
        <strain evidence="1">Soil9</strain>
    </source>
</reference>
<organism evidence="1 2">
    <name type="scientific">Gemmata massiliana</name>
    <dbReference type="NCBI Taxonomy" id="1210884"/>
    <lineage>
        <taxon>Bacteria</taxon>
        <taxon>Pseudomonadati</taxon>
        <taxon>Planctomycetota</taxon>
        <taxon>Planctomycetia</taxon>
        <taxon>Gemmatales</taxon>
        <taxon>Gemmataceae</taxon>
        <taxon>Gemmata</taxon>
    </lineage>
</organism>
<dbReference type="EMBL" id="LR593886">
    <property type="protein sequence ID" value="VTR97729.1"/>
    <property type="molecule type" value="Genomic_DNA"/>
</dbReference>
<dbReference type="Proteomes" id="UP000464178">
    <property type="component" value="Chromosome"/>
</dbReference>
<gene>
    <name evidence="1" type="ORF">SOIL9_05710</name>
</gene>
<name>A0A6P2D977_9BACT</name>
<dbReference type="RefSeq" id="WP_162671337.1">
    <property type="nucleotide sequence ID" value="NZ_LR593886.1"/>
</dbReference>
<proteinExistence type="predicted"/>
<protein>
    <submittedName>
        <fullName evidence="1">Uncharacterized protein</fullName>
    </submittedName>
</protein>
<dbReference type="KEGG" id="gms:SOIL9_05710"/>
<sequence length="160" mass="18300">MTDSEFLTKFENRTITREEWTHDAHVRMAWLYVTRSDNYRTARSKVRTGIKKLNAAFIAQESRPCGATRPADASTEPAAESKPIGFHETITTAFVRVISMRVEAGEKFASFRKRNPDLFDRNLSALLAHYSPAQLFSEEAKIKFVEPDLEPLPKPWLARV</sequence>
<evidence type="ECO:0000313" key="2">
    <source>
        <dbReference type="Proteomes" id="UP000464178"/>
    </source>
</evidence>